<feature type="region of interest" description="Disordered" evidence="1">
    <location>
        <begin position="1"/>
        <end position="59"/>
    </location>
</feature>
<evidence type="ECO:0008006" key="4">
    <source>
        <dbReference type="Google" id="ProtNLM"/>
    </source>
</evidence>
<evidence type="ECO:0000313" key="2">
    <source>
        <dbReference type="EMBL" id="MCH6171317.1"/>
    </source>
</evidence>
<feature type="compositionally biased region" description="Acidic residues" evidence="1">
    <location>
        <begin position="43"/>
        <end position="59"/>
    </location>
</feature>
<dbReference type="Proteomes" id="UP001299970">
    <property type="component" value="Unassembled WGS sequence"/>
</dbReference>
<evidence type="ECO:0000256" key="1">
    <source>
        <dbReference type="SAM" id="MobiDB-lite"/>
    </source>
</evidence>
<feature type="compositionally biased region" description="Basic and acidic residues" evidence="1">
    <location>
        <begin position="32"/>
        <end position="42"/>
    </location>
</feature>
<protein>
    <recommendedName>
        <fullName evidence="4">DUF5709 domain-containing protein</fullName>
    </recommendedName>
</protein>
<comment type="caution">
    <text evidence="2">The sequence shown here is derived from an EMBL/GenBank/DDBJ whole genome shotgun (WGS) entry which is preliminary data.</text>
</comment>
<accession>A0ABS9TRY3</accession>
<proteinExistence type="predicted"/>
<dbReference type="RefSeq" id="WP_241042123.1">
    <property type="nucleotide sequence ID" value="NZ_BAAAJF010000010.1"/>
</dbReference>
<sequence>MAEKQDPHYGEDSGQDPHYGEDSDLSTAEESQEIRGSARDVAVDTDDDGAAETEADPAQ</sequence>
<keyword evidence="3" id="KW-1185">Reference proteome</keyword>
<organism evidence="2 3">
    <name type="scientific">Pseudonocardia alaniniphila</name>
    <dbReference type="NCBI Taxonomy" id="75291"/>
    <lineage>
        <taxon>Bacteria</taxon>
        <taxon>Bacillati</taxon>
        <taxon>Actinomycetota</taxon>
        <taxon>Actinomycetes</taxon>
        <taxon>Pseudonocardiales</taxon>
        <taxon>Pseudonocardiaceae</taxon>
        <taxon>Pseudonocardia</taxon>
    </lineage>
</organism>
<evidence type="ECO:0000313" key="3">
    <source>
        <dbReference type="Proteomes" id="UP001299970"/>
    </source>
</evidence>
<feature type="compositionally biased region" description="Basic and acidic residues" evidence="1">
    <location>
        <begin position="1"/>
        <end position="11"/>
    </location>
</feature>
<name>A0ABS9TRY3_9PSEU</name>
<gene>
    <name evidence="2" type="ORF">MMF94_36965</name>
</gene>
<dbReference type="EMBL" id="JAKXMK010000041">
    <property type="protein sequence ID" value="MCH6171317.1"/>
    <property type="molecule type" value="Genomic_DNA"/>
</dbReference>
<reference evidence="2 3" key="1">
    <citation type="submission" date="2022-03" db="EMBL/GenBank/DDBJ databases">
        <title>Pseudonocardia alaer sp. nov., a novel actinomycete isolated from reed forest soil.</title>
        <authorList>
            <person name="Wang L."/>
        </authorList>
    </citation>
    <scope>NUCLEOTIDE SEQUENCE [LARGE SCALE GENOMIC DNA]</scope>
    <source>
        <strain evidence="2 3">Y-16303</strain>
    </source>
</reference>